<keyword evidence="9" id="KW-0999">Mitochondrion inner membrane</keyword>
<dbReference type="InterPro" id="IPR045292">
    <property type="entry name" value="Complex1_LYR_NDUFB9_LYRM3"/>
</dbReference>
<evidence type="ECO:0000256" key="1">
    <source>
        <dbReference type="ARBA" id="ARBA00002920"/>
    </source>
</evidence>
<keyword evidence="8" id="KW-0679">Respiratory chain</keyword>
<dbReference type="Pfam" id="PF05347">
    <property type="entry name" value="Complex1_LYR"/>
    <property type="match status" value="1"/>
</dbReference>
<sequence length="104" mass="12312">MSASAYAAAHRLRVKTLYKAMLKDSLDWTIQRDLWRTKAIEIRAMFERNMKIQDPRRVEILMQEAEAAYEKNKHPDPLIWAQFYGGTRYERNLPPPMGPPVERH</sequence>
<comment type="subunit">
    <text evidence="4">Mammalian complex I is composed of 45 different subunits.</text>
</comment>
<dbReference type="InterPro" id="IPR033034">
    <property type="entry name" value="NDUFB9"/>
</dbReference>
<evidence type="ECO:0000256" key="11">
    <source>
        <dbReference type="ARBA" id="ARBA00022990"/>
    </source>
</evidence>
<keyword evidence="12" id="KW-0496">Mitochondrion</keyword>
<keyword evidence="13" id="KW-0472">Membrane</keyword>
<keyword evidence="7" id="KW-0597">Phosphoprotein</keyword>
<dbReference type="RefSeq" id="XP_040633463.1">
    <property type="nucleotide sequence ID" value="XM_040767770.1"/>
</dbReference>
<evidence type="ECO:0000313" key="18">
    <source>
        <dbReference type="Proteomes" id="UP000030653"/>
    </source>
</evidence>
<dbReference type="Proteomes" id="UP000030653">
    <property type="component" value="Unassembled WGS sequence"/>
</dbReference>
<protein>
    <recommendedName>
        <fullName evidence="5">NADH dehydrogenase [ubiquinone] 1 beta subcomplex subunit 9</fullName>
    </recommendedName>
    <alternativeName>
        <fullName evidence="14">Complex I-B22</fullName>
    </alternativeName>
    <alternativeName>
        <fullName evidence="15">NADH-ubiquinone oxidoreductase B22 subunit</fullName>
    </alternativeName>
</protein>
<evidence type="ECO:0000259" key="16">
    <source>
        <dbReference type="Pfam" id="PF05347"/>
    </source>
</evidence>
<dbReference type="InterPro" id="IPR008011">
    <property type="entry name" value="Complex1_LYR_dom"/>
</dbReference>
<dbReference type="EMBL" id="JH795855">
    <property type="protein sequence ID" value="EJU06569.1"/>
    <property type="molecule type" value="Genomic_DNA"/>
</dbReference>
<dbReference type="CDD" id="cd20263">
    <property type="entry name" value="Complex1_LYR_NDUFB9_LYRM3"/>
    <property type="match status" value="1"/>
</dbReference>
<evidence type="ECO:0000313" key="17">
    <source>
        <dbReference type="EMBL" id="EJU06569.1"/>
    </source>
</evidence>
<dbReference type="AlphaFoldDB" id="M5GC27"/>
<dbReference type="GeneID" id="63682832"/>
<keyword evidence="10" id="KW-0249">Electron transport</keyword>
<organism evidence="17 18">
    <name type="scientific">Dacryopinax primogenitus (strain DJM 731)</name>
    <name type="common">Brown rot fungus</name>
    <dbReference type="NCBI Taxonomy" id="1858805"/>
    <lineage>
        <taxon>Eukaryota</taxon>
        <taxon>Fungi</taxon>
        <taxon>Dikarya</taxon>
        <taxon>Basidiomycota</taxon>
        <taxon>Agaricomycotina</taxon>
        <taxon>Dacrymycetes</taxon>
        <taxon>Dacrymycetales</taxon>
        <taxon>Dacrymycetaceae</taxon>
        <taxon>Dacryopinax</taxon>
    </lineage>
</organism>
<comment type="subcellular location">
    <subcellularLocation>
        <location evidence="2">Mitochondrion inner membrane</location>
        <topology evidence="2">Peripheral membrane protein</topology>
        <orientation evidence="2">Matrix side</orientation>
    </subcellularLocation>
</comment>
<dbReference type="OrthoDB" id="13598at2759"/>
<comment type="function">
    <text evidence="1">Accessory subunit of the mitochondrial membrane respiratory chain NADH dehydrogenase (Complex I), that is believed to be not involved in catalysis. Complex I functions in the transfer of electrons from NADH to the respiratory chain. The immediate electron acceptor for the enzyme is believed to be ubiquinone.</text>
</comment>
<evidence type="ECO:0000256" key="4">
    <source>
        <dbReference type="ARBA" id="ARBA00011790"/>
    </source>
</evidence>
<dbReference type="PANTHER" id="PTHR12868:SF0">
    <property type="entry name" value="NADH DEHYDROGENASE [UBIQUINONE] 1 BETA SUBCOMPLEX SUBUNIT 9"/>
    <property type="match status" value="1"/>
</dbReference>
<gene>
    <name evidence="17" type="ORF">DACRYDRAFT_103515</name>
</gene>
<feature type="domain" description="Complex 1 LYR protein" evidence="16">
    <location>
        <begin position="13"/>
        <end position="68"/>
    </location>
</feature>
<name>M5GC27_DACPD</name>
<proteinExistence type="inferred from homology"/>
<evidence type="ECO:0000256" key="3">
    <source>
        <dbReference type="ARBA" id="ARBA00009508"/>
    </source>
</evidence>
<evidence type="ECO:0000256" key="7">
    <source>
        <dbReference type="ARBA" id="ARBA00022553"/>
    </source>
</evidence>
<comment type="similarity">
    <text evidence="3">Belongs to the complex I LYR family.</text>
</comment>
<evidence type="ECO:0000256" key="8">
    <source>
        <dbReference type="ARBA" id="ARBA00022660"/>
    </source>
</evidence>
<dbReference type="HOGENOM" id="CLU_108081_1_1_1"/>
<evidence type="ECO:0000256" key="9">
    <source>
        <dbReference type="ARBA" id="ARBA00022792"/>
    </source>
</evidence>
<keyword evidence="18" id="KW-1185">Reference proteome</keyword>
<keyword evidence="11" id="KW-0007">Acetylation</keyword>
<evidence type="ECO:0000256" key="15">
    <source>
        <dbReference type="ARBA" id="ARBA00032528"/>
    </source>
</evidence>
<evidence type="ECO:0000256" key="10">
    <source>
        <dbReference type="ARBA" id="ARBA00022982"/>
    </source>
</evidence>
<dbReference type="OMA" id="KWERNAP"/>
<evidence type="ECO:0000256" key="14">
    <source>
        <dbReference type="ARBA" id="ARBA00030192"/>
    </source>
</evidence>
<evidence type="ECO:0000256" key="12">
    <source>
        <dbReference type="ARBA" id="ARBA00023128"/>
    </source>
</evidence>
<keyword evidence="6" id="KW-0813">Transport</keyword>
<evidence type="ECO:0000256" key="6">
    <source>
        <dbReference type="ARBA" id="ARBA00022448"/>
    </source>
</evidence>
<dbReference type="STRING" id="1858805.M5GC27"/>
<reference evidence="17 18" key="1">
    <citation type="journal article" date="2012" name="Science">
        <title>The Paleozoic origin of enzymatic lignin decomposition reconstructed from 31 fungal genomes.</title>
        <authorList>
            <person name="Floudas D."/>
            <person name="Binder M."/>
            <person name="Riley R."/>
            <person name="Barry K."/>
            <person name="Blanchette R.A."/>
            <person name="Henrissat B."/>
            <person name="Martinez A.T."/>
            <person name="Otillar R."/>
            <person name="Spatafora J.W."/>
            <person name="Yadav J.S."/>
            <person name="Aerts A."/>
            <person name="Benoit I."/>
            <person name="Boyd A."/>
            <person name="Carlson A."/>
            <person name="Copeland A."/>
            <person name="Coutinho P.M."/>
            <person name="de Vries R.P."/>
            <person name="Ferreira P."/>
            <person name="Findley K."/>
            <person name="Foster B."/>
            <person name="Gaskell J."/>
            <person name="Glotzer D."/>
            <person name="Gorecki P."/>
            <person name="Heitman J."/>
            <person name="Hesse C."/>
            <person name="Hori C."/>
            <person name="Igarashi K."/>
            <person name="Jurgens J.A."/>
            <person name="Kallen N."/>
            <person name="Kersten P."/>
            <person name="Kohler A."/>
            <person name="Kuees U."/>
            <person name="Kumar T.K.A."/>
            <person name="Kuo A."/>
            <person name="LaButti K."/>
            <person name="Larrondo L.F."/>
            <person name="Lindquist E."/>
            <person name="Ling A."/>
            <person name="Lombard V."/>
            <person name="Lucas S."/>
            <person name="Lundell T."/>
            <person name="Martin R."/>
            <person name="McLaughlin D.J."/>
            <person name="Morgenstern I."/>
            <person name="Morin E."/>
            <person name="Murat C."/>
            <person name="Nagy L.G."/>
            <person name="Nolan M."/>
            <person name="Ohm R.A."/>
            <person name="Patyshakuliyeva A."/>
            <person name="Rokas A."/>
            <person name="Ruiz-Duenas F.J."/>
            <person name="Sabat G."/>
            <person name="Salamov A."/>
            <person name="Samejima M."/>
            <person name="Schmutz J."/>
            <person name="Slot J.C."/>
            <person name="St John F."/>
            <person name="Stenlid J."/>
            <person name="Sun H."/>
            <person name="Sun S."/>
            <person name="Syed K."/>
            <person name="Tsang A."/>
            <person name="Wiebenga A."/>
            <person name="Young D."/>
            <person name="Pisabarro A."/>
            <person name="Eastwood D.C."/>
            <person name="Martin F."/>
            <person name="Cullen D."/>
            <person name="Grigoriev I.V."/>
            <person name="Hibbett D.S."/>
        </authorList>
    </citation>
    <scope>NUCLEOTIDE SEQUENCE [LARGE SCALE GENOMIC DNA]</scope>
    <source>
        <strain evidence="17 18">DJM-731 SS1</strain>
    </source>
</reference>
<dbReference type="PANTHER" id="PTHR12868">
    <property type="entry name" value="NADH-UBIQUINONE OXIDOREDUCTASE B22 SUBUNIT"/>
    <property type="match status" value="1"/>
</dbReference>
<accession>M5GC27</accession>
<evidence type="ECO:0000256" key="5">
    <source>
        <dbReference type="ARBA" id="ARBA00018684"/>
    </source>
</evidence>
<dbReference type="GO" id="GO:0006120">
    <property type="term" value="P:mitochondrial electron transport, NADH to ubiquinone"/>
    <property type="evidence" value="ECO:0007669"/>
    <property type="project" value="InterPro"/>
</dbReference>
<evidence type="ECO:0000256" key="13">
    <source>
        <dbReference type="ARBA" id="ARBA00023136"/>
    </source>
</evidence>
<dbReference type="GO" id="GO:0005743">
    <property type="term" value="C:mitochondrial inner membrane"/>
    <property type="evidence" value="ECO:0007669"/>
    <property type="project" value="UniProtKB-SubCell"/>
</dbReference>
<evidence type="ECO:0000256" key="2">
    <source>
        <dbReference type="ARBA" id="ARBA00004443"/>
    </source>
</evidence>